<sequence>MSEKQSRAVTAIHKAEFESFVASTLFGQGWNVLHRALDWPSVVDFLELSNEAPDVLLCSTDLTGITSEGIESIKAKGIRVFLFSHELEHSLDFPDSLPIPQSALELIGLVRGSIRTPLLRSSIPERKTTRAKILGVTSAHSAAGCTTLAINIASELSVAGHRTLLVDADPTSPAVAILIGEQGLHTKKGFQKVSAGFSAMEITQGNIVDSIALLDNAQYEFEFIIIDLGATLNIAATLSGRRWSGETLVWVASHADLLWVLAKSDYLSLHRLRKLTHDLIQNSVKPQISFIHSAAKSGRRSSASDELFAEAIQALGSKDVIKIPLDTRSISMAESGHETLFQSNEKSLLRKSIQGLAGEIKR</sequence>
<organism evidence="2">
    <name type="scientific">freshwater metagenome</name>
    <dbReference type="NCBI Taxonomy" id="449393"/>
    <lineage>
        <taxon>unclassified sequences</taxon>
        <taxon>metagenomes</taxon>
        <taxon>ecological metagenomes</taxon>
    </lineage>
</organism>
<dbReference type="InterPro" id="IPR002586">
    <property type="entry name" value="CobQ/CobB/MinD/ParA_Nub-bd_dom"/>
</dbReference>
<name>A0A6J5YUR8_9ZZZZ</name>
<dbReference type="EMBL" id="CAESAG010000047">
    <property type="protein sequence ID" value="CAB4334255.1"/>
    <property type="molecule type" value="Genomic_DNA"/>
</dbReference>
<dbReference type="Pfam" id="PF01656">
    <property type="entry name" value="CbiA"/>
    <property type="match status" value="1"/>
</dbReference>
<dbReference type="Gene3D" id="3.40.50.300">
    <property type="entry name" value="P-loop containing nucleotide triphosphate hydrolases"/>
    <property type="match status" value="1"/>
</dbReference>
<accession>A0A6J5YUR8</accession>
<protein>
    <submittedName>
        <fullName evidence="2">Unannotated protein</fullName>
    </submittedName>
</protein>
<evidence type="ECO:0000313" key="2">
    <source>
        <dbReference type="EMBL" id="CAB4334255.1"/>
    </source>
</evidence>
<dbReference type="SUPFAM" id="SSF52540">
    <property type="entry name" value="P-loop containing nucleoside triphosphate hydrolases"/>
    <property type="match status" value="1"/>
</dbReference>
<proteinExistence type="predicted"/>
<dbReference type="InterPro" id="IPR027417">
    <property type="entry name" value="P-loop_NTPase"/>
</dbReference>
<feature type="domain" description="CobQ/CobB/MinD/ParA nucleotide binding" evidence="1">
    <location>
        <begin position="136"/>
        <end position="335"/>
    </location>
</feature>
<evidence type="ECO:0000259" key="1">
    <source>
        <dbReference type="Pfam" id="PF01656"/>
    </source>
</evidence>
<gene>
    <name evidence="2" type="ORF">UFOPK4080_00428</name>
</gene>
<dbReference type="AlphaFoldDB" id="A0A6J5YUR8"/>
<reference evidence="2" key="1">
    <citation type="submission" date="2020-05" db="EMBL/GenBank/DDBJ databases">
        <authorList>
            <person name="Chiriac C."/>
            <person name="Salcher M."/>
            <person name="Ghai R."/>
            <person name="Kavagutti S V."/>
        </authorList>
    </citation>
    <scope>NUCLEOTIDE SEQUENCE</scope>
</reference>